<dbReference type="EMBL" id="LN835309">
    <property type="protein sequence ID" value="CRH02850.1"/>
    <property type="molecule type" value="Genomic_DNA"/>
</dbReference>
<dbReference type="RefSeq" id="XP_028535370.1">
    <property type="nucleotide sequence ID" value="XM_028679682.1"/>
</dbReference>
<name>A0A1J1HFN2_PLARL</name>
<dbReference type="Proteomes" id="UP000220158">
    <property type="component" value="Chromosome 14"/>
</dbReference>
<dbReference type="OrthoDB" id="390568at2759"/>
<evidence type="ECO:0000313" key="2">
    <source>
        <dbReference type="Proteomes" id="UP000220158"/>
    </source>
</evidence>
<sequence length="77" mass="9409">MEDNKCDNYQSTQNRINELLKSPYVKYGTENFFDTSMHLDKPTREEKEKYHIEYLKDGTAIYYRRKPGYINKFFCCF</sequence>
<protein>
    <submittedName>
        <fullName evidence="1">Uncharacterized protein</fullName>
    </submittedName>
</protein>
<dbReference type="AlphaFoldDB" id="A0A1J1HFN2"/>
<keyword evidence="2" id="KW-1185">Reference proteome</keyword>
<accession>A0A1J1HFN2</accession>
<evidence type="ECO:0000313" key="1">
    <source>
        <dbReference type="EMBL" id="CRH02850.1"/>
    </source>
</evidence>
<dbReference type="KEGG" id="prel:PRELSG_1458400"/>
<dbReference type="OMA" id="LYRIEYM"/>
<dbReference type="VEuPathDB" id="PlasmoDB:PRELSG_1458400"/>
<organism evidence="1 2">
    <name type="scientific">Plasmodium relictum</name>
    <dbReference type="NCBI Taxonomy" id="85471"/>
    <lineage>
        <taxon>Eukaryota</taxon>
        <taxon>Sar</taxon>
        <taxon>Alveolata</taxon>
        <taxon>Apicomplexa</taxon>
        <taxon>Aconoidasida</taxon>
        <taxon>Haemosporida</taxon>
        <taxon>Plasmodiidae</taxon>
        <taxon>Plasmodium</taxon>
        <taxon>Plasmodium (Haemamoeba)</taxon>
    </lineage>
</organism>
<reference evidence="1 2" key="1">
    <citation type="submission" date="2015-04" db="EMBL/GenBank/DDBJ databases">
        <authorList>
            <consortium name="Pathogen Informatics"/>
        </authorList>
    </citation>
    <scope>NUCLEOTIDE SEQUENCE [LARGE SCALE GENOMIC DNA]</scope>
    <source>
        <strain evidence="1 2">SGS1</strain>
    </source>
</reference>
<dbReference type="GeneID" id="39739016"/>
<gene>
    <name evidence="1" type="ORF">PRELSG_1458400</name>
</gene>
<proteinExistence type="predicted"/>